<keyword evidence="2" id="KW-0067">ATP-binding</keyword>
<dbReference type="Pfam" id="PF00501">
    <property type="entry name" value="AMP-binding"/>
    <property type="match status" value="1"/>
</dbReference>
<dbReference type="Gene3D" id="3.40.50.12780">
    <property type="entry name" value="N-terminal domain of ligase-like"/>
    <property type="match status" value="1"/>
</dbReference>
<comment type="caution">
    <text evidence="4">The sequence shown here is derived from an EMBL/GenBank/DDBJ whole genome shotgun (WGS) entry which is preliminary data.</text>
</comment>
<keyword evidence="1" id="KW-0547">Nucleotide-binding</keyword>
<dbReference type="InterPro" id="IPR042099">
    <property type="entry name" value="ANL_N_sf"/>
</dbReference>
<protein>
    <submittedName>
        <fullName evidence="4">12976_t:CDS:1</fullName>
    </submittedName>
</protein>
<evidence type="ECO:0000259" key="3">
    <source>
        <dbReference type="Pfam" id="PF00501"/>
    </source>
</evidence>
<dbReference type="EMBL" id="CAJVPV010000166">
    <property type="protein sequence ID" value="CAG8445278.1"/>
    <property type="molecule type" value="Genomic_DNA"/>
</dbReference>
<dbReference type="GO" id="GO:0005524">
    <property type="term" value="F:ATP binding"/>
    <property type="evidence" value="ECO:0007669"/>
    <property type="project" value="UniProtKB-KW"/>
</dbReference>
<proteinExistence type="predicted"/>
<keyword evidence="5" id="KW-1185">Reference proteome</keyword>
<dbReference type="SUPFAM" id="SSF56801">
    <property type="entry name" value="Acetyl-CoA synthetase-like"/>
    <property type="match status" value="1"/>
</dbReference>
<dbReference type="GO" id="GO:0016020">
    <property type="term" value="C:membrane"/>
    <property type="evidence" value="ECO:0007669"/>
    <property type="project" value="TreeGrafter"/>
</dbReference>
<name>A0A9N8VCA3_9GLOM</name>
<gene>
    <name evidence="4" type="ORF">AMORRO_LOCUS570</name>
</gene>
<dbReference type="OrthoDB" id="1700726at2759"/>
<dbReference type="Proteomes" id="UP000789342">
    <property type="component" value="Unassembled WGS sequence"/>
</dbReference>
<evidence type="ECO:0000313" key="5">
    <source>
        <dbReference type="Proteomes" id="UP000789342"/>
    </source>
</evidence>
<dbReference type="PANTHER" id="PTHR43272">
    <property type="entry name" value="LONG-CHAIN-FATTY-ACID--COA LIGASE"/>
    <property type="match status" value="1"/>
</dbReference>
<dbReference type="InterPro" id="IPR000873">
    <property type="entry name" value="AMP-dep_synth/lig_dom"/>
</dbReference>
<sequence length="688" mass="77195">MDFRANVKFISTASSISDVFRMFTIQMAKPINHALINPFSVEVSRVPSIPGEGKPRRNAVSPDKLISFPPGATTLYENFLHGIRESGGGNFLGHRQVIKGFVGPYVWETYVEVQQRVENFGSGLIKQGLKPKDILGFFSKNNPECVIGELAGYQYNFISVPIYDALGVEAVKYVINQTKMKYCLATPSRARILLSVRKDLPTLKTIIVLSDDFEQELIDYAARIGVKVINFLVVERDGATQPVEAINPSPRDIAAICYTSGATGAPKGVVLTHMNFMSVVGSIHFLAERGKTVNITRDDVHMSYLSLAHVFERMNEAVIVYNGGAIGFYQGDMPKLLDDIAELKPTIFVSIPRMLNRICDKILASVNVKGGITRWMFNVAFNTKKVGLAKGDVSHRMWDRVLYGPIRAKLGGRVRIILSGSAPISSDVKDFLRICFSADVYEGYGQTENTCALTMTLCGDTSSGHVGPPQLCTEIKLVDVPEMNYTSNDEPYPRGEICVRGRALFKEYYKDPVKTAEVIDEGGWYHTGDVGMWDEVGRLIVVDRIRDFFKLSQGEYISPEKIEQVYEKHELVAQAFVHGDSLQAFLVAVIIPNRNALLQWARDYDGLCDYNYEFLCVHPQVKKYLLLTLIQFGKDNDLKGFENVKNIHLSSEQFSLQNDLLTPTLKLKRYRVKTKYQREIEAMYAEVS</sequence>
<dbReference type="PANTHER" id="PTHR43272:SF33">
    <property type="entry name" value="AMP-BINDING DOMAIN-CONTAINING PROTEIN-RELATED"/>
    <property type="match status" value="1"/>
</dbReference>
<evidence type="ECO:0000256" key="1">
    <source>
        <dbReference type="ARBA" id="ARBA00022741"/>
    </source>
</evidence>
<dbReference type="AlphaFoldDB" id="A0A9N8VCA3"/>
<evidence type="ECO:0000256" key="2">
    <source>
        <dbReference type="ARBA" id="ARBA00022840"/>
    </source>
</evidence>
<dbReference type="GO" id="GO:0004467">
    <property type="term" value="F:long-chain fatty acid-CoA ligase activity"/>
    <property type="evidence" value="ECO:0007669"/>
    <property type="project" value="TreeGrafter"/>
</dbReference>
<accession>A0A9N8VCA3</accession>
<reference evidence="4" key="1">
    <citation type="submission" date="2021-06" db="EMBL/GenBank/DDBJ databases">
        <authorList>
            <person name="Kallberg Y."/>
            <person name="Tangrot J."/>
            <person name="Rosling A."/>
        </authorList>
    </citation>
    <scope>NUCLEOTIDE SEQUENCE</scope>
    <source>
        <strain evidence="4">CL551</strain>
    </source>
</reference>
<dbReference type="GO" id="GO:0005783">
    <property type="term" value="C:endoplasmic reticulum"/>
    <property type="evidence" value="ECO:0007669"/>
    <property type="project" value="TreeGrafter"/>
</dbReference>
<evidence type="ECO:0000313" key="4">
    <source>
        <dbReference type="EMBL" id="CAG8445278.1"/>
    </source>
</evidence>
<organism evidence="4 5">
    <name type="scientific">Acaulospora morrowiae</name>
    <dbReference type="NCBI Taxonomy" id="94023"/>
    <lineage>
        <taxon>Eukaryota</taxon>
        <taxon>Fungi</taxon>
        <taxon>Fungi incertae sedis</taxon>
        <taxon>Mucoromycota</taxon>
        <taxon>Glomeromycotina</taxon>
        <taxon>Glomeromycetes</taxon>
        <taxon>Diversisporales</taxon>
        <taxon>Acaulosporaceae</taxon>
        <taxon>Acaulospora</taxon>
    </lineage>
</organism>
<feature type="domain" description="AMP-dependent synthetase/ligase" evidence="3">
    <location>
        <begin position="103"/>
        <end position="509"/>
    </location>
</feature>